<dbReference type="EMBL" id="JAKWBL010000001">
    <property type="protein sequence ID" value="MCH5597519.1"/>
    <property type="molecule type" value="Genomic_DNA"/>
</dbReference>
<protein>
    <submittedName>
        <fullName evidence="1">Uncharacterized protein</fullName>
    </submittedName>
</protein>
<organism evidence="1 2">
    <name type="scientific">Niabella ginsengisoli</name>
    <dbReference type="NCBI Taxonomy" id="522298"/>
    <lineage>
        <taxon>Bacteria</taxon>
        <taxon>Pseudomonadati</taxon>
        <taxon>Bacteroidota</taxon>
        <taxon>Chitinophagia</taxon>
        <taxon>Chitinophagales</taxon>
        <taxon>Chitinophagaceae</taxon>
        <taxon>Niabella</taxon>
    </lineage>
</organism>
<gene>
    <name evidence="1" type="ORF">MKP09_06175</name>
</gene>
<name>A0ABS9SGM3_9BACT</name>
<dbReference type="Proteomes" id="UP001202248">
    <property type="component" value="Unassembled WGS sequence"/>
</dbReference>
<sequence length="74" mass="8507">MELLSDAIKCIQFYETQRKRKIFWERNFGIKNVAAIPSEIDGVTGIDSEHDDDFFSISVHGLQALEKSICDVRM</sequence>
<comment type="caution">
    <text evidence="1">The sequence shown here is derived from an EMBL/GenBank/DDBJ whole genome shotgun (WGS) entry which is preliminary data.</text>
</comment>
<reference evidence="1 2" key="1">
    <citation type="submission" date="2022-02" db="EMBL/GenBank/DDBJ databases">
        <authorList>
            <person name="Min J."/>
        </authorList>
    </citation>
    <scope>NUCLEOTIDE SEQUENCE [LARGE SCALE GENOMIC DNA]</scope>
    <source>
        <strain evidence="1 2">GR10-1</strain>
    </source>
</reference>
<evidence type="ECO:0000313" key="2">
    <source>
        <dbReference type="Proteomes" id="UP001202248"/>
    </source>
</evidence>
<proteinExistence type="predicted"/>
<dbReference type="RefSeq" id="WP_240826900.1">
    <property type="nucleotide sequence ID" value="NZ_JAKWBL010000001.1"/>
</dbReference>
<accession>A0ABS9SGM3</accession>
<evidence type="ECO:0000313" key="1">
    <source>
        <dbReference type="EMBL" id="MCH5597519.1"/>
    </source>
</evidence>
<keyword evidence="2" id="KW-1185">Reference proteome</keyword>